<feature type="domain" description="Thiopeptide-type bacteriocin biosynthesis" evidence="2">
    <location>
        <begin position="86"/>
        <end position="335"/>
    </location>
</feature>
<comment type="caution">
    <text evidence="3">The sequence shown here is derived from an EMBL/GenBank/DDBJ whole genome shotgun (WGS) entry which is preliminary data.</text>
</comment>
<dbReference type="GO" id="GO:0008168">
    <property type="term" value="F:methyltransferase activity"/>
    <property type="evidence" value="ECO:0007669"/>
    <property type="project" value="UniProtKB-KW"/>
</dbReference>
<gene>
    <name evidence="3" type="ORF">F8568_001375</name>
</gene>
<reference evidence="3" key="1">
    <citation type="submission" date="2019-12" db="EMBL/GenBank/DDBJ databases">
        <title>Actinomadura physcomitrii sp. nov., a novel actinomycete isolated from moss [Physcomitrium sphaericum (Ludw) Fuernr].</title>
        <authorList>
            <person name="Zhuang X."/>
        </authorList>
    </citation>
    <scope>NUCLEOTIDE SEQUENCE [LARGE SCALE GENOMIC DNA]</scope>
    <source>
        <strain evidence="3">LD22</strain>
    </source>
</reference>
<feature type="compositionally biased region" description="Basic and acidic residues" evidence="1">
    <location>
        <begin position="1"/>
        <end position="18"/>
    </location>
</feature>
<evidence type="ECO:0000259" key="2">
    <source>
        <dbReference type="Pfam" id="PF14028"/>
    </source>
</evidence>
<dbReference type="EMBL" id="WBMS02000001">
    <property type="protein sequence ID" value="MVZ99058.1"/>
    <property type="molecule type" value="Genomic_DNA"/>
</dbReference>
<proteinExistence type="predicted"/>
<evidence type="ECO:0000256" key="1">
    <source>
        <dbReference type="SAM" id="MobiDB-lite"/>
    </source>
</evidence>
<dbReference type="GO" id="GO:0032259">
    <property type="term" value="P:methylation"/>
    <property type="evidence" value="ECO:0007669"/>
    <property type="project" value="UniProtKB-KW"/>
</dbReference>
<keyword evidence="3" id="KW-0489">Methyltransferase</keyword>
<keyword evidence="3" id="KW-0808">Transferase</keyword>
<name>A0A6I4M8P4_9ACTN</name>
<protein>
    <submittedName>
        <fullName evidence="3">Methyltransferase</fullName>
    </submittedName>
</protein>
<dbReference type="NCBIfam" id="TIGR03891">
    <property type="entry name" value="thiopep_ocin"/>
    <property type="match status" value="1"/>
</dbReference>
<feature type="region of interest" description="Disordered" evidence="1">
    <location>
        <begin position="1"/>
        <end position="32"/>
    </location>
</feature>
<dbReference type="AlphaFoldDB" id="A0A6I4M8P4"/>
<dbReference type="Pfam" id="PF14028">
    <property type="entry name" value="Lant_dehydr_C"/>
    <property type="match status" value="1"/>
</dbReference>
<dbReference type="InterPro" id="IPR023809">
    <property type="entry name" value="Thiopep_bacteriocin_synth_dom"/>
</dbReference>
<evidence type="ECO:0000313" key="3">
    <source>
        <dbReference type="EMBL" id="MVZ99058.1"/>
    </source>
</evidence>
<organism evidence="3 4">
    <name type="scientific">Actinomadura physcomitrii</name>
    <dbReference type="NCBI Taxonomy" id="2650748"/>
    <lineage>
        <taxon>Bacteria</taxon>
        <taxon>Bacillati</taxon>
        <taxon>Actinomycetota</taxon>
        <taxon>Actinomycetes</taxon>
        <taxon>Streptosporangiales</taxon>
        <taxon>Thermomonosporaceae</taxon>
        <taxon>Actinomadura</taxon>
    </lineage>
</organism>
<dbReference type="Proteomes" id="UP000462055">
    <property type="component" value="Unassembled WGS sequence"/>
</dbReference>
<accession>A0A6I4M8P4</accession>
<evidence type="ECO:0000313" key="4">
    <source>
        <dbReference type="Proteomes" id="UP000462055"/>
    </source>
</evidence>
<keyword evidence="4" id="KW-1185">Reference proteome</keyword>
<sequence>MGRMPPDRLNRPEDDRQPDIPPAPRSATSQQLTRTEDAVLHVLAGTPLNHVADCFRMPPATLATAVETYQRAGREALRYQHGDSDWWQLYIEFTDWPRAEEAAAEHLAPLLDTSTTRWWFIRKHPCWRVRLREDSSYRRTVLDSALDRLTVRGHIQSWWHGIYEPETTAFGGPEGMNVAHELFCADSHAILNAPLDDQPKLGRRELSVLLCTALFRAAGLEWYEQGDAWHLVAQQRPLPTDVPTGRLEAMAESLRLLMSADLAADGPLLSESGPLPFAAEWAGAFHRAGQALGASARAGTIERGLRRVLAYHVIFHWNRLGLPLRTQSILATAAQTAILTV</sequence>